<evidence type="ECO:0000313" key="4">
    <source>
        <dbReference type="EMBL" id="KAF2456611.1"/>
    </source>
</evidence>
<dbReference type="Pfam" id="PF24864">
    <property type="entry name" value="DUF7730"/>
    <property type="match status" value="1"/>
</dbReference>
<dbReference type="Proteomes" id="UP000799766">
    <property type="component" value="Unassembled WGS sequence"/>
</dbReference>
<keyword evidence="2" id="KW-1133">Transmembrane helix</keyword>
<proteinExistence type="predicted"/>
<name>A0A6A6NY23_9PEZI</name>
<organism evidence="4 5">
    <name type="scientific">Lineolata rhizophorae</name>
    <dbReference type="NCBI Taxonomy" id="578093"/>
    <lineage>
        <taxon>Eukaryota</taxon>
        <taxon>Fungi</taxon>
        <taxon>Dikarya</taxon>
        <taxon>Ascomycota</taxon>
        <taxon>Pezizomycotina</taxon>
        <taxon>Dothideomycetes</taxon>
        <taxon>Dothideomycetes incertae sedis</taxon>
        <taxon>Lineolatales</taxon>
        <taxon>Lineolataceae</taxon>
        <taxon>Lineolata</taxon>
    </lineage>
</organism>
<dbReference type="OrthoDB" id="4757095at2759"/>
<dbReference type="PROSITE" id="PS51257">
    <property type="entry name" value="PROKAR_LIPOPROTEIN"/>
    <property type="match status" value="1"/>
</dbReference>
<gene>
    <name evidence="4" type="ORF">BDY21DRAFT_347694</name>
</gene>
<protein>
    <recommendedName>
        <fullName evidence="3">DUF7730 domain-containing protein</fullName>
    </recommendedName>
</protein>
<reference evidence="4" key="1">
    <citation type="journal article" date="2020" name="Stud. Mycol.">
        <title>101 Dothideomycetes genomes: a test case for predicting lifestyles and emergence of pathogens.</title>
        <authorList>
            <person name="Haridas S."/>
            <person name="Albert R."/>
            <person name="Binder M."/>
            <person name="Bloem J."/>
            <person name="Labutti K."/>
            <person name="Salamov A."/>
            <person name="Andreopoulos B."/>
            <person name="Baker S."/>
            <person name="Barry K."/>
            <person name="Bills G."/>
            <person name="Bluhm B."/>
            <person name="Cannon C."/>
            <person name="Castanera R."/>
            <person name="Culley D."/>
            <person name="Daum C."/>
            <person name="Ezra D."/>
            <person name="Gonzalez J."/>
            <person name="Henrissat B."/>
            <person name="Kuo A."/>
            <person name="Liang C."/>
            <person name="Lipzen A."/>
            <person name="Lutzoni F."/>
            <person name="Magnuson J."/>
            <person name="Mondo S."/>
            <person name="Nolan M."/>
            <person name="Ohm R."/>
            <person name="Pangilinan J."/>
            <person name="Park H.-J."/>
            <person name="Ramirez L."/>
            <person name="Alfaro M."/>
            <person name="Sun H."/>
            <person name="Tritt A."/>
            <person name="Yoshinaga Y."/>
            <person name="Zwiers L.-H."/>
            <person name="Turgeon B."/>
            <person name="Goodwin S."/>
            <person name="Spatafora J."/>
            <person name="Crous P."/>
            <person name="Grigoriev I."/>
        </authorList>
    </citation>
    <scope>NUCLEOTIDE SEQUENCE</scope>
    <source>
        <strain evidence="4">ATCC 16933</strain>
    </source>
</reference>
<sequence>MDKAHFRVLPSIRRISWQAVARISYQLFFIAACCRGRTKAMTSREERVRRRLVIGALIGFSPLILFCGACYCGTVCAAHVCQACLGKCFPERFKPSSPAAQRKRDKREIERRSRHAPVPLPETRERALSPVGVCQNQRTSKRDRKKPATLPASSQAQSPLFSRLPKEVRLLIYEHALGSRDVWTHVMCKPKGLRHARCFDDEMRIGWQHACWGHCWPDGSFRGPSSRAPGKADRSLVALLQTSRLVYSEAIDILYTSNRFHIRQNRVLVYLSQSILPSRFHAIRHLHLTTVFALLHEQLSQLLRHQVFVDDWWGDWPPDDPCTWTRFCALVGSMRGLRVLRIELTLGLSVREPREVDDDLILFFLRPLTSVAVKDYAVMISAELKPSLLATLGQDVPFRLIGRSGYIQRKTVDW</sequence>
<dbReference type="EMBL" id="MU001683">
    <property type="protein sequence ID" value="KAF2456611.1"/>
    <property type="molecule type" value="Genomic_DNA"/>
</dbReference>
<evidence type="ECO:0000256" key="2">
    <source>
        <dbReference type="SAM" id="Phobius"/>
    </source>
</evidence>
<evidence type="ECO:0000256" key="1">
    <source>
        <dbReference type="SAM" id="MobiDB-lite"/>
    </source>
</evidence>
<accession>A0A6A6NY23</accession>
<evidence type="ECO:0000259" key="3">
    <source>
        <dbReference type="Pfam" id="PF24864"/>
    </source>
</evidence>
<dbReference type="InterPro" id="IPR056632">
    <property type="entry name" value="DUF7730"/>
</dbReference>
<dbReference type="AlphaFoldDB" id="A0A6A6NY23"/>
<feature type="domain" description="DUF7730" evidence="3">
    <location>
        <begin position="154"/>
        <end position="355"/>
    </location>
</feature>
<keyword evidence="5" id="KW-1185">Reference proteome</keyword>
<keyword evidence="2" id="KW-0472">Membrane</keyword>
<dbReference type="PANTHER" id="PTHR38790">
    <property type="entry name" value="2EXR DOMAIN-CONTAINING PROTEIN-RELATED"/>
    <property type="match status" value="1"/>
</dbReference>
<feature type="transmembrane region" description="Helical" evidence="2">
    <location>
        <begin position="15"/>
        <end position="34"/>
    </location>
</feature>
<feature type="region of interest" description="Disordered" evidence="1">
    <location>
        <begin position="95"/>
        <end position="158"/>
    </location>
</feature>
<keyword evidence="2" id="KW-0812">Transmembrane</keyword>
<dbReference type="PANTHER" id="PTHR38790:SF4">
    <property type="entry name" value="2EXR DOMAIN-CONTAINING PROTEIN"/>
    <property type="match status" value="1"/>
</dbReference>
<evidence type="ECO:0000313" key="5">
    <source>
        <dbReference type="Proteomes" id="UP000799766"/>
    </source>
</evidence>
<feature type="transmembrane region" description="Helical" evidence="2">
    <location>
        <begin position="54"/>
        <end position="80"/>
    </location>
</feature>